<proteinExistence type="predicted"/>
<evidence type="ECO:0000313" key="4">
    <source>
        <dbReference type="Proteomes" id="UP000215199"/>
    </source>
</evidence>
<dbReference type="AlphaFoldDB" id="A0A229SRG5"/>
<protein>
    <submittedName>
        <fullName evidence="3">DNA repair ATPase</fullName>
    </submittedName>
</protein>
<sequence>MAQENTSTGTPAPHPVPHALHAGHAAPPVPPAEPTPATWGRIDDEGTVYVITAEGERAVGVWQAGSPDEGLVHYARRFDDVRTEVELLETRLISGAGDPKHALSSATQIRDGLAEAAVVGDLAALAARLEYVIAHAEKALASAKAEREEARAAAVARKQELAEEAEKIAAESTQWKAAGDRLRTILDEWKTVKGVDRKTDDELWKRFSKAREAFNRRRGSHFAELDKQRAAAKQRKEELIAEAEAISESDDWGDTAGRYKDLMTEWKAAGRAPKDSDEALWQRFRAAQDKFFARRSAVFSERDAEFSQNAARKEELLVEAEKIDAAANLEAAKNALRRIQEQWDEIGKVPRERIRELDGRLKAVQDAVKSAEDSRWRRTDPEAQARAAQFRERVEQFESQAAKARAAGDERRAKKADEQAAQWREWLQAAEAAVADR</sequence>
<feature type="compositionally biased region" description="Polar residues" evidence="2">
    <location>
        <begin position="1"/>
        <end position="10"/>
    </location>
</feature>
<evidence type="ECO:0000313" key="3">
    <source>
        <dbReference type="EMBL" id="OXM61645.1"/>
    </source>
</evidence>
<dbReference type="Proteomes" id="UP000215199">
    <property type="component" value="Unassembled WGS sequence"/>
</dbReference>
<name>A0A229SRG5_9PSEU</name>
<comment type="caution">
    <text evidence="3">The sequence shown here is derived from an EMBL/GenBank/DDBJ whole genome shotgun (WGS) entry which is preliminary data.</text>
</comment>
<dbReference type="EMBL" id="NMUL01000045">
    <property type="protein sequence ID" value="OXM61645.1"/>
    <property type="molecule type" value="Genomic_DNA"/>
</dbReference>
<dbReference type="RefSeq" id="WP_093952373.1">
    <property type="nucleotide sequence ID" value="NZ_NMUL01000045.1"/>
</dbReference>
<feature type="region of interest" description="Disordered" evidence="2">
    <location>
        <begin position="372"/>
        <end position="419"/>
    </location>
</feature>
<feature type="compositionally biased region" description="Basic and acidic residues" evidence="2">
    <location>
        <begin position="406"/>
        <end position="418"/>
    </location>
</feature>
<gene>
    <name evidence="3" type="ORF">CF165_37675</name>
</gene>
<evidence type="ECO:0000256" key="2">
    <source>
        <dbReference type="SAM" id="MobiDB-lite"/>
    </source>
</evidence>
<dbReference type="Pfam" id="PF03993">
    <property type="entry name" value="DUF349"/>
    <property type="match status" value="3"/>
</dbReference>
<dbReference type="InterPro" id="IPR007139">
    <property type="entry name" value="DUF349"/>
</dbReference>
<feature type="coiled-coil region" evidence="1">
    <location>
        <begin position="222"/>
        <end position="249"/>
    </location>
</feature>
<feature type="region of interest" description="Disordered" evidence="2">
    <location>
        <begin position="1"/>
        <end position="41"/>
    </location>
</feature>
<reference evidence="4" key="1">
    <citation type="submission" date="2017-07" db="EMBL/GenBank/DDBJ databases">
        <title>Comparative genome mining reveals phylogenetic distribution patterns of secondary metabolites in Amycolatopsis.</title>
        <authorList>
            <person name="Adamek M."/>
            <person name="Alanjary M."/>
            <person name="Sales-Ortells H."/>
            <person name="Goodfellow M."/>
            <person name="Bull A.T."/>
            <person name="Kalinowski J."/>
            <person name="Ziemert N."/>
        </authorList>
    </citation>
    <scope>NUCLEOTIDE SEQUENCE [LARGE SCALE GENOMIC DNA]</scope>
    <source>
        <strain evidence="4">H5</strain>
    </source>
</reference>
<evidence type="ECO:0000256" key="1">
    <source>
        <dbReference type="SAM" id="Coils"/>
    </source>
</evidence>
<dbReference type="OrthoDB" id="5422202at2"/>
<organism evidence="3 4">
    <name type="scientific">Amycolatopsis vastitatis</name>
    <dbReference type="NCBI Taxonomy" id="1905142"/>
    <lineage>
        <taxon>Bacteria</taxon>
        <taxon>Bacillati</taxon>
        <taxon>Actinomycetota</taxon>
        <taxon>Actinomycetes</taxon>
        <taxon>Pseudonocardiales</taxon>
        <taxon>Pseudonocardiaceae</taxon>
        <taxon>Amycolatopsis</taxon>
    </lineage>
</organism>
<keyword evidence="1" id="KW-0175">Coiled coil</keyword>
<feature type="compositionally biased region" description="Low complexity" evidence="2">
    <location>
        <begin position="17"/>
        <end position="26"/>
    </location>
</feature>
<feature type="compositionally biased region" description="Basic and acidic residues" evidence="2">
    <location>
        <begin position="372"/>
        <end position="396"/>
    </location>
</feature>
<feature type="coiled-coil region" evidence="1">
    <location>
        <begin position="126"/>
        <end position="171"/>
    </location>
</feature>
<keyword evidence="4" id="KW-1185">Reference proteome</keyword>
<accession>A0A229SRG5</accession>